<keyword evidence="3" id="KW-1185">Reference proteome</keyword>
<organism evidence="2 4">
    <name type="scientific">Methylacidiphilum kamchatkense Kam1</name>
    <dbReference type="NCBI Taxonomy" id="1202785"/>
    <lineage>
        <taxon>Bacteria</taxon>
        <taxon>Pseudomonadati</taxon>
        <taxon>Verrucomicrobiota</taxon>
        <taxon>Methylacidiphilae</taxon>
        <taxon>Methylacidiphilales</taxon>
        <taxon>Methylacidiphilaceae</taxon>
        <taxon>Methylacidiphilum (ex Ratnadevi et al. 2023)</taxon>
    </lineage>
</organism>
<protein>
    <submittedName>
        <fullName evidence="2">AsmA-like protein</fullName>
    </submittedName>
    <submittedName>
        <fullName evidence="1">Membrane assembly protein AsmA</fullName>
    </submittedName>
</protein>
<dbReference type="EMBL" id="JQNX01000006">
    <property type="protein sequence ID" value="KIE58250.1"/>
    <property type="molecule type" value="Genomic_DNA"/>
</dbReference>
<evidence type="ECO:0000313" key="2">
    <source>
        <dbReference type="EMBL" id="QDQ42034.1"/>
    </source>
</evidence>
<reference evidence="1 3" key="1">
    <citation type="submission" date="2014-08" db="EMBL/GenBank/DDBJ databases">
        <title>Methylacidiphilum kamchatkense strain Kam1 draft genome sequence.</title>
        <authorList>
            <person name="Birkeland N.-K."/>
            <person name="Erikstad H.A."/>
        </authorList>
    </citation>
    <scope>NUCLEOTIDE SEQUENCE [LARGE SCALE GENOMIC DNA]</scope>
    <source>
        <strain evidence="1 3">Kam1</strain>
    </source>
</reference>
<accession>A0A0C1V3H5</accession>
<evidence type="ECO:0000313" key="1">
    <source>
        <dbReference type="EMBL" id="KIE58250.1"/>
    </source>
</evidence>
<dbReference type="AlphaFoldDB" id="A0A0C1V3H5"/>
<evidence type="ECO:0000313" key="4">
    <source>
        <dbReference type="Proteomes" id="UP000315925"/>
    </source>
</evidence>
<dbReference type="KEGG" id="mkc:kam1_790"/>
<dbReference type="EMBL" id="CP037899">
    <property type="protein sequence ID" value="QDQ42034.1"/>
    <property type="molecule type" value="Genomic_DNA"/>
</dbReference>
<dbReference type="STRING" id="1202785.A946_08795"/>
<evidence type="ECO:0000313" key="3">
    <source>
        <dbReference type="Proteomes" id="UP000031594"/>
    </source>
</evidence>
<name>A0A0C1V3H5_9BACT</name>
<dbReference type="Proteomes" id="UP000315925">
    <property type="component" value="Chromosome"/>
</dbReference>
<reference evidence="2" key="2">
    <citation type="journal article" date="2019" name="BMC Genomics">
        <title>Complete genome sequence analysis of the thermoacidophilic verrucomicrobial methanotroph 'Candidatus Methylacidiphilum kamchatkense' strain Kam1 and comparison with its closest relatives.</title>
        <authorList>
            <person name="Kruse T."/>
            <person name="Ratnadevi C.M."/>
            <person name="Erikstad H.A."/>
            <person name="Birkeland N.K."/>
        </authorList>
    </citation>
    <scope>NUCLEOTIDE SEQUENCE</scope>
    <source>
        <strain evidence="2">Kam1</strain>
    </source>
</reference>
<dbReference type="OrthoDB" id="185782at2"/>
<gene>
    <name evidence="1" type="ORF">A946_08795</name>
    <name evidence="2" type="ORF">kam1_790</name>
</gene>
<reference evidence="4" key="3">
    <citation type="submission" date="2019-03" db="EMBL/GenBank/DDBJ databases">
        <title>Complete genome of Methylacidiphilum kamchatkense Kam1.</title>
        <authorList>
            <person name="Kruse T."/>
            <person name="Murarilal Ratnadevi C."/>
            <person name="Erikstad H.-A."/>
            <person name="Birkeland N.-K."/>
        </authorList>
    </citation>
    <scope>NUCLEOTIDE SEQUENCE [LARGE SCALE GENOMIC DNA]</scope>
    <source>
        <strain evidence="4">kam1</strain>
    </source>
</reference>
<proteinExistence type="predicted"/>
<dbReference type="RefSeq" id="WP_039721844.1">
    <property type="nucleotide sequence ID" value="NZ_CP037899.1"/>
</dbReference>
<dbReference type="Proteomes" id="UP000031594">
    <property type="component" value="Unassembled WGS sequence"/>
</dbReference>
<sequence>MEKKPAMVHFIESFLTDAFGIPTTIEKVHFSFPFTVSLEKLKVENSLSKNCPLLFESTAIKLKNGFSPFSHGIFYDVFLMDPKTSFELNRGRHLLLPLIEEGSNGEELPSLFSGKLAASLPIRNILIRNGMIKIFSGNQTPLFILQGIEEQESLDLKKQKASCSGKAALAFVNSVPLLHDVHFNYIFFHKVFQHLDLDALLAGGKLHLSLSNITNNQDKEKKLQWKIISSGSKVEELFSLFDPHGSYSISGLLSCKADGSINKVELNAIEGNGTFQIEQGKIQNLALFQELSGLLKNTNLKTPEFEKWYGSFKIKEGKILLSDMSILSNSFSMIGNGLLRFDSSIDMDLKILLNKTFFNGKLPDALLSKLNVPSNALTAIPVKISGTLANPKAAFIQPNPLPRLSPSGSSLLSPTLIFTK</sequence>